<evidence type="ECO:0000313" key="3">
    <source>
        <dbReference type="Proteomes" id="UP000018439"/>
    </source>
</evidence>
<organism evidence="2 3">
    <name type="scientific">Bacteroides coprosuis DSM 18011</name>
    <dbReference type="NCBI Taxonomy" id="679937"/>
    <lineage>
        <taxon>Bacteria</taxon>
        <taxon>Pseudomonadati</taxon>
        <taxon>Bacteroidota</taxon>
        <taxon>Bacteroidia</taxon>
        <taxon>Bacteroidales</taxon>
        <taxon>Bacteroidaceae</taxon>
        <taxon>Bacteroides</taxon>
    </lineage>
</organism>
<evidence type="ECO:0000256" key="1">
    <source>
        <dbReference type="SAM" id="Phobius"/>
    </source>
</evidence>
<proteinExistence type="predicted"/>
<keyword evidence="3" id="KW-1185">Reference proteome</keyword>
<sequence>MHKVVIIALCSLILLLSILLISSFHLEQDFRYVAILGFVLSTLMGKWILFKKDTNKTLHSNLLMGILLYLAFLGFIGTQSYTLVLQNKWAMLPFGNNLIVVGFAFFAVIIAITTFFDIDKNKHEKNNIHA</sequence>
<gene>
    <name evidence="2" type="ORF">Bcop_2001</name>
</gene>
<dbReference type="STRING" id="679937.Bcop_2001"/>
<keyword evidence="1" id="KW-1133">Transmembrane helix</keyword>
<evidence type="ECO:0000313" key="2">
    <source>
        <dbReference type="EMBL" id="EGJ72176.1"/>
    </source>
</evidence>
<keyword evidence="1" id="KW-0812">Transmembrane</keyword>
<dbReference type="AlphaFoldDB" id="F3ZST5"/>
<keyword evidence="1" id="KW-0472">Membrane</keyword>
<reference evidence="2 3" key="1">
    <citation type="journal article" date="2011" name="Stand. Genomic Sci.">
        <title>Non-contiguous finished genome sequence of Bacteroides coprosuis type strain (PC139).</title>
        <authorList>
            <person name="Land M."/>
            <person name="Held B."/>
            <person name="Gronow S."/>
            <person name="Abt B."/>
            <person name="Lucas S."/>
            <person name="Del Rio T.G."/>
            <person name="Nolan M."/>
            <person name="Tice H."/>
            <person name="Cheng J.F."/>
            <person name="Pitluck S."/>
            <person name="Liolios K."/>
            <person name="Pagani I."/>
            <person name="Ivanova N."/>
            <person name="Mavromatis K."/>
            <person name="Mikhailova N."/>
            <person name="Pati A."/>
            <person name="Tapia R."/>
            <person name="Han C."/>
            <person name="Goodwin L."/>
            <person name="Chen A."/>
            <person name="Palaniappan K."/>
            <person name="Hauser L."/>
            <person name="Brambilla E.M."/>
            <person name="Rohde M."/>
            <person name="Goker M."/>
            <person name="Detter J.C."/>
            <person name="Woyke T."/>
            <person name="Bristow J."/>
            <person name="Eisen J.A."/>
            <person name="Markowitz V."/>
            <person name="Hugenholtz P."/>
            <person name="Kyrpides N.C."/>
            <person name="Klenk H.P."/>
            <person name="Lapidus A."/>
        </authorList>
    </citation>
    <scope>NUCLEOTIDE SEQUENCE</scope>
    <source>
        <strain evidence="2 3">DSM 18011</strain>
    </source>
</reference>
<protein>
    <submittedName>
        <fullName evidence="2">Uncharacterized protein</fullName>
    </submittedName>
</protein>
<accession>F3ZST5</accession>
<feature type="transmembrane region" description="Helical" evidence="1">
    <location>
        <begin position="30"/>
        <end position="50"/>
    </location>
</feature>
<dbReference type="HOGENOM" id="CLU_1933780_0_0_10"/>
<name>F3ZST5_9BACE</name>
<feature type="transmembrane region" description="Helical" evidence="1">
    <location>
        <begin position="94"/>
        <end position="116"/>
    </location>
</feature>
<feature type="transmembrane region" description="Helical" evidence="1">
    <location>
        <begin position="62"/>
        <end position="82"/>
    </location>
</feature>
<dbReference type="EMBL" id="CM001167">
    <property type="protein sequence ID" value="EGJ72176.1"/>
    <property type="molecule type" value="Genomic_DNA"/>
</dbReference>
<dbReference type="Proteomes" id="UP000018439">
    <property type="component" value="Chromosome"/>
</dbReference>